<reference evidence="2" key="2">
    <citation type="submission" date="2020-05" db="UniProtKB">
        <authorList>
            <consortium name="EnsemblMetazoa"/>
        </authorList>
    </citation>
    <scope>IDENTIFICATION</scope>
    <source>
        <strain evidence="2">CM1001059</strain>
    </source>
</reference>
<name>A0A182UFS3_9DIPT</name>
<protein>
    <submittedName>
        <fullName evidence="2">Uncharacterized protein</fullName>
    </submittedName>
</protein>
<evidence type="ECO:0000313" key="2">
    <source>
        <dbReference type="EnsemblMetazoa" id="AMEC019609-PA"/>
    </source>
</evidence>
<dbReference type="VEuPathDB" id="VectorBase:AMEC019609"/>
<keyword evidence="3" id="KW-1185">Reference proteome</keyword>
<sequence>MPLLAAPKHHTDGPPSFPPARLGGGARFDHTSSVSRFTHILLPVLQSASESQNARTLDVYSGDQSDLMESPPESILATPIAARRRQPPLSSRLAELNEELRTESAAMMMNNFTVDGQDFTSVREGKRVATPLSEPATPRTPCSIVVLVVLIRIATTITTRLATESATATSYYYYYFYHY</sequence>
<reference evidence="3" key="1">
    <citation type="submission" date="2014-01" db="EMBL/GenBank/DDBJ databases">
        <title>The Genome Sequence of Anopheles melas CM1001059_A (V2).</title>
        <authorList>
            <consortium name="The Broad Institute Genomics Platform"/>
            <person name="Neafsey D.E."/>
            <person name="Besansky N."/>
            <person name="Howell P."/>
            <person name="Walton C."/>
            <person name="Young S.K."/>
            <person name="Zeng Q."/>
            <person name="Gargeya S."/>
            <person name="Fitzgerald M."/>
            <person name="Haas B."/>
            <person name="Abouelleil A."/>
            <person name="Allen A.W."/>
            <person name="Alvarado L."/>
            <person name="Arachchi H.M."/>
            <person name="Berlin A.M."/>
            <person name="Chapman S.B."/>
            <person name="Gainer-Dewar J."/>
            <person name="Goldberg J."/>
            <person name="Griggs A."/>
            <person name="Gujja S."/>
            <person name="Hansen M."/>
            <person name="Howarth C."/>
            <person name="Imamovic A."/>
            <person name="Ireland A."/>
            <person name="Larimer J."/>
            <person name="McCowan C."/>
            <person name="Murphy C."/>
            <person name="Pearson M."/>
            <person name="Poon T.W."/>
            <person name="Priest M."/>
            <person name="Roberts A."/>
            <person name="Saif S."/>
            <person name="Shea T."/>
            <person name="Sisk P."/>
            <person name="Sykes S."/>
            <person name="Wortman J."/>
            <person name="Nusbaum C."/>
            <person name="Birren B."/>
        </authorList>
    </citation>
    <scope>NUCLEOTIDE SEQUENCE [LARGE SCALE GENOMIC DNA]</scope>
    <source>
        <strain evidence="3">CM1001059</strain>
    </source>
</reference>
<evidence type="ECO:0000256" key="1">
    <source>
        <dbReference type="SAM" id="MobiDB-lite"/>
    </source>
</evidence>
<proteinExistence type="predicted"/>
<feature type="region of interest" description="Disordered" evidence="1">
    <location>
        <begin position="1"/>
        <end position="25"/>
    </location>
</feature>
<dbReference type="AlphaFoldDB" id="A0A182UFS3"/>
<dbReference type="EnsemblMetazoa" id="AMEC019609-RA">
    <property type="protein sequence ID" value="AMEC019609-PA"/>
    <property type="gene ID" value="AMEC019609"/>
</dbReference>
<dbReference type="Proteomes" id="UP000075902">
    <property type="component" value="Unassembled WGS sequence"/>
</dbReference>
<organism evidence="2 3">
    <name type="scientific">Anopheles melas</name>
    <dbReference type="NCBI Taxonomy" id="34690"/>
    <lineage>
        <taxon>Eukaryota</taxon>
        <taxon>Metazoa</taxon>
        <taxon>Ecdysozoa</taxon>
        <taxon>Arthropoda</taxon>
        <taxon>Hexapoda</taxon>
        <taxon>Insecta</taxon>
        <taxon>Pterygota</taxon>
        <taxon>Neoptera</taxon>
        <taxon>Endopterygota</taxon>
        <taxon>Diptera</taxon>
        <taxon>Nematocera</taxon>
        <taxon>Culicoidea</taxon>
        <taxon>Culicidae</taxon>
        <taxon>Anophelinae</taxon>
        <taxon>Anopheles</taxon>
    </lineage>
</organism>
<accession>A0A182UFS3</accession>
<evidence type="ECO:0000313" key="3">
    <source>
        <dbReference type="Proteomes" id="UP000075902"/>
    </source>
</evidence>